<dbReference type="EMBL" id="JBHULZ010000026">
    <property type="protein sequence ID" value="MFD2697647.1"/>
    <property type="molecule type" value="Genomic_DNA"/>
</dbReference>
<accession>A0ABW5SD71</accession>
<evidence type="ECO:0000313" key="2">
    <source>
        <dbReference type="EMBL" id="MFD2697647.1"/>
    </source>
</evidence>
<reference evidence="3" key="1">
    <citation type="journal article" date="2019" name="Int. J. Syst. Evol. Microbiol.">
        <title>The Global Catalogue of Microorganisms (GCM) 10K type strain sequencing project: providing services to taxonomists for standard genome sequencing and annotation.</title>
        <authorList>
            <consortium name="The Broad Institute Genomics Platform"/>
            <consortium name="The Broad Institute Genome Sequencing Center for Infectious Disease"/>
            <person name="Wu L."/>
            <person name="Ma J."/>
        </authorList>
    </citation>
    <scope>NUCLEOTIDE SEQUENCE [LARGE SCALE GENOMIC DNA]</scope>
    <source>
        <strain evidence="3">KCTC 42255</strain>
    </source>
</reference>
<evidence type="ECO:0000313" key="3">
    <source>
        <dbReference type="Proteomes" id="UP001597357"/>
    </source>
</evidence>
<evidence type="ECO:0008006" key="4">
    <source>
        <dbReference type="Google" id="ProtNLM"/>
    </source>
</evidence>
<sequence>MELENRIEELIDKYLEAETSREEESVLKAYFKQESVAPHLIKYKPIFSWQEAARQEEYIEPLPQPKVEKKWYYRQIAAVLIIGFTALGGFFFWPQPQKEKVSYANQKLAYENSKDLLALLPEALKASRMKLNYIKVLPTTTEKIIKIKN</sequence>
<evidence type="ECO:0000256" key="1">
    <source>
        <dbReference type="SAM" id="Phobius"/>
    </source>
</evidence>
<keyword evidence="1" id="KW-0812">Transmembrane</keyword>
<gene>
    <name evidence="2" type="ORF">ACFSQ0_06550</name>
</gene>
<feature type="transmembrane region" description="Helical" evidence="1">
    <location>
        <begin position="71"/>
        <end position="93"/>
    </location>
</feature>
<dbReference type="Proteomes" id="UP001597357">
    <property type="component" value="Unassembled WGS sequence"/>
</dbReference>
<protein>
    <recommendedName>
        <fullName evidence="4">Anti-sigma factor</fullName>
    </recommendedName>
</protein>
<comment type="caution">
    <text evidence="2">The sequence shown here is derived from an EMBL/GenBank/DDBJ whole genome shotgun (WGS) entry which is preliminary data.</text>
</comment>
<keyword evidence="3" id="KW-1185">Reference proteome</keyword>
<organism evidence="2 3">
    <name type="scientific">Mesonia sediminis</name>
    <dbReference type="NCBI Taxonomy" id="1703946"/>
    <lineage>
        <taxon>Bacteria</taxon>
        <taxon>Pseudomonadati</taxon>
        <taxon>Bacteroidota</taxon>
        <taxon>Flavobacteriia</taxon>
        <taxon>Flavobacteriales</taxon>
        <taxon>Flavobacteriaceae</taxon>
        <taxon>Mesonia</taxon>
    </lineage>
</organism>
<proteinExistence type="predicted"/>
<keyword evidence="1" id="KW-0472">Membrane</keyword>
<keyword evidence="1" id="KW-1133">Transmembrane helix</keyword>
<name>A0ABW5SD71_9FLAO</name>
<dbReference type="RefSeq" id="WP_379045883.1">
    <property type="nucleotide sequence ID" value="NZ_JBHULZ010000026.1"/>
</dbReference>